<feature type="non-terminal residue" evidence="4">
    <location>
        <position position="311"/>
    </location>
</feature>
<feature type="non-terminal residue" evidence="4">
    <location>
        <position position="1"/>
    </location>
</feature>
<dbReference type="Gene3D" id="1.20.120.790">
    <property type="entry name" value="Heat shock protein 90, C-terminal domain"/>
    <property type="match status" value="1"/>
</dbReference>
<dbReference type="Gene3D" id="3.40.50.11260">
    <property type="match status" value="1"/>
</dbReference>
<name>X6LVW1_RETFI</name>
<dbReference type="Proteomes" id="UP000023152">
    <property type="component" value="Unassembled WGS sequence"/>
</dbReference>
<dbReference type="GO" id="GO:0005524">
    <property type="term" value="F:ATP binding"/>
    <property type="evidence" value="ECO:0007669"/>
    <property type="project" value="InterPro"/>
</dbReference>
<evidence type="ECO:0000313" key="5">
    <source>
        <dbReference type="Proteomes" id="UP000023152"/>
    </source>
</evidence>
<keyword evidence="3" id="KW-1133">Transmembrane helix</keyword>
<keyword evidence="3" id="KW-0812">Transmembrane</keyword>
<dbReference type="SUPFAM" id="SSF54211">
    <property type="entry name" value="Ribosomal protein S5 domain 2-like"/>
    <property type="match status" value="1"/>
</dbReference>
<dbReference type="InterPro" id="IPR020568">
    <property type="entry name" value="Ribosomal_Su5_D2-typ_SF"/>
</dbReference>
<comment type="similarity">
    <text evidence="1">Belongs to the heat shock protein 90 family.</text>
</comment>
<dbReference type="InterPro" id="IPR037196">
    <property type="entry name" value="HSP90_C"/>
</dbReference>
<proteinExistence type="inferred from homology"/>
<evidence type="ECO:0000313" key="4">
    <source>
        <dbReference type="EMBL" id="ETO05282.1"/>
    </source>
</evidence>
<sequence>ICELLFVSKKSRYHSIKSNEEIKSLKEYVYKMEKQKHTYYITGASRANVEVSLFLEALKKIDLEVLFLVPIDESAVQQLREYDGKKLAFVTKEGLVIPLTEEKKLGYEKVAYEELTKKMEILEHKMEKVIVSYRMNYEGSSIKDNSMTQYMQSKKTMEINTDYAIDLKEKFAAKQFDNTIKDLVLLLFETTLLTSGSSLEKPVKFAGRIHKLKLGTNIFDDDEDDEPQEDTEKMHQKNINFVVRVFVLTTTFLIFILNLFILNDTQHLHHPTSLSWVALTTHLVEQICVYRSSKHEFSLCSMQQSNKQLNK</sequence>
<dbReference type="GO" id="GO:0051082">
    <property type="term" value="F:unfolded protein binding"/>
    <property type="evidence" value="ECO:0007669"/>
    <property type="project" value="InterPro"/>
</dbReference>
<dbReference type="EMBL" id="ASPP01028314">
    <property type="protein sequence ID" value="ETO05282.1"/>
    <property type="molecule type" value="Genomic_DNA"/>
</dbReference>
<gene>
    <name evidence="4" type="ORF">RFI_32114</name>
</gene>
<protein>
    <recommendedName>
        <fullName evidence="6">Heat shock protein 90</fullName>
    </recommendedName>
</protein>
<dbReference type="GO" id="GO:0016887">
    <property type="term" value="F:ATP hydrolysis activity"/>
    <property type="evidence" value="ECO:0007669"/>
    <property type="project" value="InterPro"/>
</dbReference>
<keyword evidence="3" id="KW-0472">Membrane</keyword>
<comment type="caution">
    <text evidence="4">The sequence shown here is derived from an EMBL/GenBank/DDBJ whole genome shotgun (WGS) entry which is preliminary data.</text>
</comment>
<reference evidence="4 5" key="1">
    <citation type="journal article" date="2013" name="Curr. Biol.">
        <title>The Genome of the Foraminiferan Reticulomyxa filosa.</title>
        <authorList>
            <person name="Glockner G."/>
            <person name="Hulsmann N."/>
            <person name="Schleicher M."/>
            <person name="Noegel A.A."/>
            <person name="Eichinger L."/>
            <person name="Gallinger C."/>
            <person name="Pawlowski J."/>
            <person name="Sierra R."/>
            <person name="Euteneuer U."/>
            <person name="Pillet L."/>
            <person name="Moustafa A."/>
            <person name="Platzer M."/>
            <person name="Groth M."/>
            <person name="Szafranski K."/>
            <person name="Schliwa M."/>
        </authorList>
    </citation>
    <scope>NUCLEOTIDE SEQUENCE [LARGE SCALE GENOMIC DNA]</scope>
</reference>
<evidence type="ECO:0000256" key="2">
    <source>
        <dbReference type="ARBA" id="ARBA00023186"/>
    </source>
</evidence>
<dbReference type="OrthoDB" id="1685038at2759"/>
<evidence type="ECO:0000256" key="1">
    <source>
        <dbReference type="ARBA" id="ARBA00008239"/>
    </source>
</evidence>
<keyword evidence="5" id="KW-1185">Reference proteome</keyword>
<dbReference type="PANTHER" id="PTHR11528">
    <property type="entry name" value="HEAT SHOCK PROTEIN 90 FAMILY MEMBER"/>
    <property type="match status" value="1"/>
</dbReference>
<feature type="transmembrane region" description="Helical" evidence="3">
    <location>
        <begin position="241"/>
        <end position="262"/>
    </location>
</feature>
<keyword evidence="2" id="KW-0143">Chaperone</keyword>
<organism evidence="4 5">
    <name type="scientific">Reticulomyxa filosa</name>
    <dbReference type="NCBI Taxonomy" id="46433"/>
    <lineage>
        <taxon>Eukaryota</taxon>
        <taxon>Sar</taxon>
        <taxon>Rhizaria</taxon>
        <taxon>Retaria</taxon>
        <taxon>Foraminifera</taxon>
        <taxon>Monothalamids</taxon>
        <taxon>Reticulomyxidae</taxon>
        <taxon>Reticulomyxa</taxon>
    </lineage>
</organism>
<evidence type="ECO:0008006" key="6">
    <source>
        <dbReference type="Google" id="ProtNLM"/>
    </source>
</evidence>
<dbReference type="InterPro" id="IPR001404">
    <property type="entry name" value="Hsp90_fam"/>
</dbReference>
<dbReference type="AlphaFoldDB" id="X6LVW1"/>
<dbReference type="SUPFAM" id="SSF110942">
    <property type="entry name" value="HSP90 C-terminal domain"/>
    <property type="match status" value="1"/>
</dbReference>
<evidence type="ECO:0000256" key="3">
    <source>
        <dbReference type="SAM" id="Phobius"/>
    </source>
</evidence>
<accession>X6LVW1</accession>
<dbReference type="Pfam" id="PF00183">
    <property type="entry name" value="HSP90"/>
    <property type="match status" value="2"/>
</dbReference>
<dbReference type="OMA" id="WVALTTH"/>
<dbReference type="GO" id="GO:0140662">
    <property type="term" value="F:ATP-dependent protein folding chaperone"/>
    <property type="evidence" value="ECO:0007669"/>
    <property type="project" value="InterPro"/>
</dbReference>